<feature type="non-terminal residue" evidence="1">
    <location>
        <position position="156"/>
    </location>
</feature>
<reference evidence="1" key="1">
    <citation type="submission" date="2018-05" db="EMBL/GenBank/DDBJ databases">
        <authorList>
            <person name="Lanie J.A."/>
            <person name="Ng W.-L."/>
            <person name="Kazmierczak K.M."/>
            <person name="Andrzejewski T.M."/>
            <person name="Davidsen T.M."/>
            <person name="Wayne K.J."/>
            <person name="Tettelin H."/>
            <person name="Glass J.I."/>
            <person name="Rusch D."/>
            <person name="Podicherti R."/>
            <person name="Tsui H.-C.T."/>
            <person name="Winkler M.E."/>
        </authorList>
    </citation>
    <scope>NUCLEOTIDE SEQUENCE</scope>
</reference>
<organism evidence="1">
    <name type="scientific">marine metagenome</name>
    <dbReference type="NCBI Taxonomy" id="408172"/>
    <lineage>
        <taxon>unclassified sequences</taxon>
        <taxon>metagenomes</taxon>
        <taxon>ecological metagenomes</taxon>
    </lineage>
</organism>
<name>A0A382XFS7_9ZZZZ</name>
<proteinExistence type="predicted"/>
<accession>A0A382XFS7</accession>
<gene>
    <name evidence="1" type="ORF">METZ01_LOCUS422568</name>
</gene>
<dbReference type="AlphaFoldDB" id="A0A382XFS7"/>
<evidence type="ECO:0000313" key="1">
    <source>
        <dbReference type="EMBL" id="SVD69714.1"/>
    </source>
</evidence>
<sequence length="156" mass="17645">MKIVLARTIGVPEQLLHAVHSELQSVDGPLKFSVNLEESLSLEDGHSPEVFFNALKKHRADSGIPPEDYLCALTERANEDNWFSEFDEAEANIFIHTEGWEFVMLDTCPSEIPVAYQVLANFLQREVYGSSHKWYEACHKDSIGCINDLCGYKPDV</sequence>
<dbReference type="EMBL" id="UINC01167285">
    <property type="protein sequence ID" value="SVD69714.1"/>
    <property type="molecule type" value="Genomic_DNA"/>
</dbReference>
<protein>
    <submittedName>
        <fullName evidence="1">Uncharacterized protein</fullName>
    </submittedName>
</protein>